<feature type="transmembrane region" description="Helical" evidence="6">
    <location>
        <begin position="120"/>
        <end position="140"/>
    </location>
</feature>
<feature type="domain" description="Integral membrane bound transporter" evidence="8">
    <location>
        <begin position="654"/>
        <end position="790"/>
    </location>
</feature>
<feature type="domain" description="Putative ER transporter 6TM N-terminal" evidence="7">
    <location>
        <begin position="156"/>
        <end position="380"/>
    </location>
</feature>
<feature type="domain" description="Putative ER transporter 6TM N-terminal" evidence="7">
    <location>
        <begin position="50"/>
        <end position="149"/>
    </location>
</feature>
<dbReference type="InterPro" id="IPR018823">
    <property type="entry name" value="ArAE_2_N"/>
</dbReference>
<keyword evidence="3 6" id="KW-1133">Transmembrane helix</keyword>
<evidence type="ECO:0000259" key="8">
    <source>
        <dbReference type="Pfam" id="PF13515"/>
    </source>
</evidence>
<dbReference type="EMBL" id="BOLY01000002">
    <property type="protein sequence ID" value="GIZ40497.1"/>
    <property type="molecule type" value="Genomic_DNA"/>
</dbReference>
<feature type="transmembrane region" description="Helical" evidence="6">
    <location>
        <begin position="189"/>
        <end position="207"/>
    </location>
</feature>
<feature type="compositionally biased region" description="Basic and acidic residues" evidence="5">
    <location>
        <begin position="1"/>
        <end position="14"/>
    </location>
</feature>
<evidence type="ECO:0000256" key="4">
    <source>
        <dbReference type="ARBA" id="ARBA00023136"/>
    </source>
</evidence>
<dbReference type="Proteomes" id="UP000825890">
    <property type="component" value="Unassembled WGS sequence"/>
</dbReference>
<dbReference type="RefSeq" id="XP_044654984.1">
    <property type="nucleotide sequence ID" value="XM_044799049.1"/>
</dbReference>
<keyword evidence="2 6" id="KW-0812">Transmembrane</keyword>
<feature type="region of interest" description="Disordered" evidence="5">
    <location>
        <begin position="1"/>
        <end position="47"/>
    </location>
</feature>
<feature type="transmembrane region" description="Helical" evidence="6">
    <location>
        <begin position="730"/>
        <end position="747"/>
    </location>
</feature>
<evidence type="ECO:0000259" key="7">
    <source>
        <dbReference type="Pfam" id="PF10337"/>
    </source>
</evidence>
<evidence type="ECO:0000313" key="9">
    <source>
        <dbReference type="EMBL" id="GIZ40497.1"/>
    </source>
</evidence>
<keyword evidence="10" id="KW-1185">Reference proteome</keyword>
<dbReference type="GeneID" id="68289407"/>
<dbReference type="InterPro" id="IPR049453">
    <property type="entry name" value="Memb_transporter_dom"/>
</dbReference>
<gene>
    <name evidence="9" type="ORF">CKM354_000383200</name>
</gene>
<accession>A0A9P3CC32</accession>
<dbReference type="AlphaFoldDB" id="A0A9P3CC32"/>
<feature type="transmembrane region" description="Helical" evidence="6">
    <location>
        <begin position="707"/>
        <end position="725"/>
    </location>
</feature>
<dbReference type="PANTHER" id="PTHR37994:SF4">
    <property type="entry name" value="ER TRANSPORTER 6TM N-TERMINAL DOMAIN-CONTAINING PROTEIN-RELATED"/>
    <property type="match status" value="1"/>
</dbReference>
<organism evidence="9 10">
    <name type="scientific">Cercospora kikuchii</name>
    <dbReference type="NCBI Taxonomy" id="84275"/>
    <lineage>
        <taxon>Eukaryota</taxon>
        <taxon>Fungi</taxon>
        <taxon>Dikarya</taxon>
        <taxon>Ascomycota</taxon>
        <taxon>Pezizomycotina</taxon>
        <taxon>Dothideomycetes</taxon>
        <taxon>Dothideomycetidae</taxon>
        <taxon>Mycosphaerellales</taxon>
        <taxon>Mycosphaerellaceae</taxon>
        <taxon>Cercospora</taxon>
    </lineage>
</organism>
<feature type="transmembrane region" description="Helical" evidence="6">
    <location>
        <begin position="160"/>
        <end position="182"/>
    </location>
</feature>
<evidence type="ECO:0000256" key="6">
    <source>
        <dbReference type="SAM" id="Phobius"/>
    </source>
</evidence>
<dbReference type="PANTHER" id="PTHR37994">
    <property type="entry name" value="ARAE_2_N DOMAIN-CONTAINING PROTEIN-RELATED"/>
    <property type="match status" value="1"/>
</dbReference>
<feature type="transmembrane region" description="Helical" evidence="6">
    <location>
        <begin position="681"/>
        <end position="701"/>
    </location>
</feature>
<feature type="transmembrane region" description="Helical" evidence="6">
    <location>
        <begin position="219"/>
        <end position="240"/>
    </location>
</feature>
<reference evidence="9 10" key="1">
    <citation type="submission" date="2021-01" db="EMBL/GenBank/DDBJ databases">
        <title>Cercospora kikuchii MAFF 305040 whole genome shotgun sequence.</title>
        <authorList>
            <person name="Kashiwa T."/>
            <person name="Suzuki T."/>
        </authorList>
    </citation>
    <scope>NUCLEOTIDE SEQUENCE [LARGE SCALE GENOMIC DNA]</scope>
    <source>
        <strain evidence="9 10">MAFF 305040</strain>
    </source>
</reference>
<protein>
    <recommendedName>
        <fullName evidence="11">ER transporter 6TM N-terminal domain-containing protein</fullName>
    </recommendedName>
</protein>
<comment type="caution">
    <text evidence="9">The sequence shown here is derived from an EMBL/GenBank/DDBJ whole genome shotgun (WGS) entry which is preliminary data.</text>
</comment>
<evidence type="ECO:0000313" key="10">
    <source>
        <dbReference type="Proteomes" id="UP000825890"/>
    </source>
</evidence>
<dbReference type="Pfam" id="PF10337">
    <property type="entry name" value="ArAE_2_N"/>
    <property type="match status" value="2"/>
</dbReference>
<dbReference type="GO" id="GO:0016020">
    <property type="term" value="C:membrane"/>
    <property type="evidence" value="ECO:0007669"/>
    <property type="project" value="UniProtKB-SubCell"/>
</dbReference>
<evidence type="ECO:0000256" key="5">
    <source>
        <dbReference type="SAM" id="MobiDB-lite"/>
    </source>
</evidence>
<keyword evidence="4 6" id="KW-0472">Membrane</keyword>
<feature type="transmembrane region" description="Helical" evidence="6">
    <location>
        <begin position="94"/>
        <end position="113"/>
    </location>
</feature>
<evidence type="ECO:0000256" key="1">
    <source>
        <dbReference type="ARBA" id="ARBA00004141"/>
    </source>
</evidence>
<comment type="subcellular location">
    <subcellularLocation>
        <location evidence="1">Membrane</location>
        <topology evidence="1">Multi-pass membrane protein</topology>
    </subcellularLocation>
</comment>
<name>A0A9P3CC32_9PEZI</name>
<sequence length="1054" mass="118467">MAAQQHDVRPDYHSPDISTDNDATMKAVDQRQHPAARSSPAPESTKKPNMFKKLWQKLDLDVQTVILMFKASLPPTIAVAMYQSPAVAREYTTLGYLIAITSVLGMCIMPRAMFVQTITLNVLGVCIGGAMCLLALYSAIQARIHTTPAGAPPIGYNSSASAVLAVWLFFFVYLANILRAALPQMQFPVIIFSIFISVSMTYGTQFPTMDYALSFMQRLIQTFLTGFALAVGVSFLVFPVSSRMVVFKEMEGYLKGMSGLLKLQGAYLASLETWEPESSEQKPGMDKYNDRKQKGPAPLLMTEAGKKMKAAMQKILELHTKLPTDISFAKKEIAFGKLSPKDITETWKRMRFILVPIIGLNSVLDILQRRAEEAGWEKPNTNEADERSKRRQIDDLHELMKSLHEPLATQGAHLDSAFQHVLYTLELAKPPKKKSSDEESADAGPIPGTATYAEGFRKQLDEFYHSKKHSVEEWCHQHGFDIPDDFFEPTFERPEEWSDDRSEHARERDQRHLFFALYVHHLLHKAGEAALELVLYADERKASGTMQRSRLIVPGLKTFKKWLFSCFGKDDLHDENLLTADVSTGRALDLGESFGKSKDPEHLPPRNAWEKVGETIRLIPRALRSDASAFGFRVACATMTVAIICFLHDSQAWFLRHRILWAMIMVPISMTRTAGQSTWSFALRIMGTAIAMIAAYIIWYIVDGKTAGVIVFLWFWLFLAFYILLKQKTLLIAGIISAVTAILIIGYELQTRVVGIEASESNGQPYYETYLLAPYRLATVCGGLAVAYIWTIFPYPVSESTELRKDVGAALYMLANLNSVVNELVRARLQNIAGDEATKGTRAFHLEKARNLVFTKTLTLLTTLEQNSAFSKFQIRVGGRFPHEEYTGLISSIQRVMQYITLISYASRTFSHPDDNESSSRHTAWSQDFRKLLTSVNATSHKLTSLLSLLSSSITDARALPPYLEIPQHAKYLQRMEKIDKDILSVRHIDEPEYSAFAVIQICAQCINDDVVKITRHVKTLVGVIDFSFHVQDRHQEGDETSIDSGADEKKGGQ</sequence>
<evidence type="ECO:0000256" key="3">
    <source>
        <dbReference type="ARBA" id="ARBA00022989"/>
    </source>
</evidence>
<feature type="transmembrane region" description="Helical" evidence="6">
    <location>
        <begin position="627"/>
        <end position="647"/>
    </location>
</feature>
<evidence type="ECO:0008006" key="11">
    <source>
        <dbReference type="Google" id="ProtNLM"/>
    </source>
</evidence>
<proteinExistence type="predicted"/>
<dbReference type="OrthoDB" id="2274698at2759"/>
<dbReference type="Pfam" id="PF13515">
    <property type="entry name" value="FUSC_2"/>
    <property type="match status" value="1"/>
</dbReference>
<evidence type="ECO:0000256" key="2">
    <source>
        <dbReference type="ARBA" id="ARBA00022692"/>
    </source>
</evidence>